<reference evidence="1 2" key="1">
    <citation type="journal article" date="2023" name="Antonie Van Leeuwenhoek">
        <title>Mesoterricola silvestris gen. nov., sp. nov., Mesoterricola sediminis sp. nov., Geothrix oryzae sp. nov., Geothrix edaphica sp. nov., Geothrix rubra sp. nov., and Geothrix limicola sp. nov., six novel members of Acidobacteriota isolated from soils.</title>
        <authorList>
            <person name="Itoh H."/>
            <person name="Sugisawa Y."/>
            <person name="Mise K."/>
            <person name="Xu Z."/>
            <person name="Kuniyasu M."/>
            <person name="Ushijima N."/>
            <person name="Kawano K."/>
            <person name="Kobayashi E."/>
            <person name="Shiratori Y."/>
            <person name="Masuda Y."/>
            <person name="Senoo K."/>
        </authorList>
    </citation>
    <scope>NUCLEOTIDE SEQUENCE [LARGE SCALE GENOMIC DNA]</scope>
    <source>
        <strain evidence="1 2">Red804</strain>
    </source>
</reference>
<gene>
    <name evidence="1" type="ORF">GETHLI_13990</name>
</gene>
<evidence type="ECO:0000313" key="2">
    <source>
        <dbReference type="Proteomes" id="UP001165069"/>
    </source>
</evidence>
<keyword evidence="2" id="KW-1185">Reference proteome</keyword>
<accession>A0ABQ5QE10</accession>
<proteinExistence type="predicted"/>
<comment type="caution">
    <text evidence="1">The sequence shown here is derived from an EMBL/GenBank/DDBJ whole genome shotgun (WGS) entry which is preliminary data.</text>
</comment>
<dbReference type="RefSeq" id="WP_285573148.1">
    <property type="nucleotide sequence ID" value="NZ_BSDE01000002.1"/>
</dbReference>
<organism evidence="1 2">
    <name type="scientific">Geothrix limicola</name>
    <dbReference type="NCBI Taxonomy" id="2927978"/>
    <lineage>
        <taxon>Bacteria</taxon>
        <taxon>Pseudomonadati</taxon>
        <taxon>Acidobacteriota</taxon>
        <taxon>Holophagae</taxon>
        <taxon>Holophagales</taxon>
        <taxon>Holophagaceae</taxon>
        <taxon>Geothrix</taxon>
    </lineage>
</organism>
<dbReference type="EMBL" id="BSDE01000002">
    <property type="protein sequence ID" value="GLH72897.1"/>
    <property type="molecule type" value="Genomic_DNA"/>
</dbReference>
<name>A0ABQ5QE10_9BACT</name>
<dbReference type="Proteomes" id="UP001165069">
    <property type="component" value="Unassembled WGS sequence"/>
</dbReference>
<sequence>MHLTSHDLRILRLAACDGEGRLGFFIGEDGAIALVGRGQAVPIPADESLPKLEEMGLLSRELSRSYVLTPEGWDALRQTTPE</sequence>
<protein>
    <submittedName>
        <fullName evidence="1">Uncharacterized protein</fullName>
    </submittedName>
</protein>
<evidence type="ECO:0000313" key="1">
    <source>
        <dbReference type="EMBL" id="GLH72897.1"/>
    </source>
</evidence>